<protein>
    <submittedName>
        <fullName evidence="2">AraC family transcriptional regulator</fullName>
    </submittedName>
</protein>
<dbReference type="EMBL" id="BTFW01000001">
    <property type="protein sequence ID" value="GMM59541.1"/>
    <property type="molecule type" value="Genomic_DNA"/>
</dbReference>
<keyword evidence="3" id="KW-1185">Reference proteome</keyword>
<accession>A0ABQ6P2X3</accession>
<dbReference type="InterPro" id="IPR018060">
    <property type="entry name" value="HTH_AraC"/>
</dbReference>
<dbReference type="Proteomes" id="UP001187221">
    <property type="component" value="Unassembled WGS sequence"/>
</dbReference>
<dbReference type="Pfam" id="PF12833">
    <property type="entry name" value="HTH_18"/>
    <property type="match status" value="1"/>
</dbReference>
<sequence>MGASFPQQFESRDAVAVVDAVSRILAPHEMDVRHPGQTIRAHVRHVQLASCRLADLTYGAAVRIRSRVPADRILVHTVIEGQSRMALSDGRTRVLDEGAMHVSMPGAPLAIAFGSSSRHMTANLPVSLWPAAAAFREEERSPMVALDDSSAGVWLDLMRFALGWGEIGSRVLQDSAGHIAALIGDFLCDRVTIEGAAGGAVPWFVVQARALMTELVRSGQEVITPGQVAAQVGVGLRTLQMGFRRFVGRSFGEDLREQRLHELHRLIAVSSGQDDVTTLMHACGIVSTGRFAGYYRERFGMLPSTQLRG</sequence>
<name>A0ABQ6P2X3_9SPHN</name>
<dbReference type="RefSeq" id="WP_317973396.1">
    <property type="nucleotide sequence ID" value="NZ_BTFW01000001.1"/>
</dbReference>
<dbReference type="InterPro" id="IPR035418">
    <property type="entry name" value="AraC-bd_2"/>
</dbReference>
<proteinExistence type="predicted"/>
<dbReference type="Gene3D" id="1.10.10.60">
    <property type="entry name" value="Homeodomain-like"/>
    <property type="match status" value="1"/>
</dbReference>
<feature type="domain" description="HTH araC/xylS-type" evidence="1">
    <location>
        <begin position="209"/>
        <end position="309"/>
    </location>
</feature>
<evidence type="ECO:0000313" key="2">
    <source>
        <dbReference type="EMBL" id="GMM59541.1"/>
    </source>
</evidence>
<evidence type="ECO:0000313" key="3">
    <source>
        <dbReference type="Proteomes" id="UP001187221"/>
    </source>
</evidence>
<gene>
    <name evidence="2" type="ORF">NUTIK01_03180</name>
</gene>
<dbReference type="PANTHER" id="PTHR47893:SF1">
    <property type="entry name" value="REGULATORY PROTEIN PCHR"/>
    <property type="match status" value="1"/>
</dbReference>
<comment type="caution">
    <text evidence="2">The sequence shown here is derived from an EMBL/GenBank/DDBJ whole genome shotgun (WGS) entry which is preliminary data.</text>
</comment>
<dbReference type="Pfam" id="PF14525">
    <property type="entry name" value="AraC_binding_2"/>
    <property type="match status" value="1"/>
</dbReference>
<dbReference type="SMART" id="SM00342">
    <property type="entry name" value="HTH_ARAC"/>
    <property type="match status" value="1"/>
</dbReference>
<reference evidence="2 3" key="1">
    <citation type="submission" date="2023-06" db="EMBL/GenBank/DDBJ databases">
        <title>Draft genome sequence of Novosphingobium sp. strain IK01.</title>
        <authorList>
            <person name="Hatamoto M."/>
            <person name="Ikarashi T."/>
            <person name="Yamaguchi T."/>
        </authorList>
    </citation>
    <scope>NUCLEOTIDE SEQUENCE [LARGE SCALE GENOMIC DNA]</scope>
    <source>
        <strain evidence="2 3">IK01</strain>
    </source>
</reference>
<evidence type="ECO:0000259" key="1">
    <source>
        <dbReference type="PROSITE" id="PS01124"/>
    </source>
</evidence>
<dbReference type="PROSITE" id="PS01124">
    <property type="entry name" value="HTH_ARAC_FAMILY_2"/>
    <property type="match status" value="1"/>
</dbReference>
<organism evidence="2 3">
    <name type="scientific">Novosphingobium pituita</name>
    <dbReference type="NCBI Taxonomy" id="3056842"/>
    <lineage>
        <taxon>Bacteria</taxon>
        <taxon>Pseudomonadati</taxon>
        <taxon>Pseudomonadota</taxon>
        <taxon>Alphaproteobacteria</taxon>
        <taxon>Sphingomonadales</taxon>
        <taxon>Sphingomonadaceae</taxon>
        <taxon>Novosphingobium</taxon>
    </lineage>
</organism>
<dbReference type="InterPro" id="IPR053142">
    <property type="entry name" value="PchR_regulatory_protein"/>
</dbReference>
<dbReference type="PANTHER" id="PTHR47893">
    <property type="entry name" value="REGULATORY PROTEIN PCHR"/>
    <property type="match status" value="1"/>
</dbReference>